<sequence>MAETPATLGPVPVLPAYVDEQLVNRLGIEITACEPDLVMGTMPVAGNRQPIGIMHGGANAAFAETLGSLAAWVHAGPDRIIVGLELSCTHHRAVRRGVVTGVCRPLHVGGGTATYEIVISDEQGRRTCTARLTCAVPPARRRASGV</sequence>
<dbReference type="PANTHER" id="PTHR43240:SF5">
    <property type="entry name" value="1,4-DIHYDROXY-2-NAPHTHOYL-COA THIOESTERASE 1"/>
    <property type="match status" value="1"/>
</dbReference>
<dbReference type="InterPro" id="IPR006683">
    <property type="entry name" value="Thioestr_dom"/>
</dbReference>
<dbReference type="SUPFAM" id="SSF54637">
    <property type="entry name" value="Thioesterase/thiol ester dehydrase-isomerase"/>
    <property type="match status" value="1"/>
</dbReference>
<dbReference type="InterPro" id="IPR003736">
    <property type="entry name" value="PAAI_dom"/>
</dbReference>
<gene>
    <name evidence="4" type="ORF">ACFPRH_01160</name>
</gene>
<accession>A0ABW0A9B7</accession>
<keyword evidence="5" id="KW-1185">Reference proteome</keyword>
<comment type="caution">
    <text evidence="4">The sequence shown here is derived from an EMBL/GenBank/DDBJ whole genome shotgun (WGS) entry which is preliminary data.</text>
</comment>
<dbReference type="PANTHER" id="PTHR43240">
    <property type="entry name" value="1,4-DIHYDROXY-2-NAPHTHOYL-COA THIOESTERASE 1"/>
    <property type="match status" value="1"/>
</dbReference>
<dbReference type="EMBL" id="JBHSKP010000001">
    <property type="protein sequence ID" value="MFC5150338.1"/>
    <property type="molecule type" value="Genomic_DNA"/>
</dbReference>
<evidence type="ECO:0000313" key="5">
    <source>
        <dbReference type="Proteomes" id="UP001596160"/>
    </source>
</evidence>
<evidence type="ECO:0000256" key="1">
    <source>
        <dbReference type="ARBA" id="ARBA00008324"/>
    </source>
</evidence>
<dbReference type="Proteomes" id="UP001596160">
    <property type="component" value="Unassembled WGS sequence"/>
</dbReference>
<dbReference type="RefSeq" id="WP_344472395.1">
    <property type="nucleotide sequence ID" value="NZ_BAAASB010000002.1"/>
</dbReference>
<comment type="similarity">
    <text evidence="1">Belongs to the thioesterase PaaI family.</text>
</comment>
<proteinExistence type="inferred from homology"/>
<dbReference type="Pfam" id="PF03061">
    <property type="entry name" value="4HBT"/>
    <property type="match status" value="1"/>
</dbReference>
<dbReference type="InterPro" id="IPR029069">
    <property type="entry name" value="HotDog_dom_sf"/>
</dbReference>
<feature type="domain" description="Thioesterase" evidence="3">
    <location>
        <begin position="52"/>
        <end position="128"/>
    </location>
</feature>
<dbReference type="CDD" id="cd03443">
    <property type="entry name" value="PaaI_thioesterase"/>
    <property type="match status" value="1"/>
</dbReference>
<evidence type="ECO:0000259" key="3">
    <source>
        <dbReference type="Pfam" id="PF03061"/>
    </source>
</evidence>
<reference evidence="5" key="1">
    <citation type="journal article" date="2019" name="Int. J. Syst. Evol. Microbiol.">
        <title>The Global Catalogue of Microorganisms (GCM) 10K type strain sequencing project: providing services to taxonomists for standard genome sequencing and annotation.</title>
        <authorList>
            <consortium name="The Broad Institute Genomics Platform"/>
            <consortium name="The Broad Institute Genome Sequencing Center for Infectious Disease"/>
            <person name="Wu L."/>
            <person name="Ma J."/>
        </authorList>
    </citation>
    <scope>NUCLEOTIDE SEQUENCE [LARGE SCALE GENOMIC DNA]</scope>
    <source>
        <strain evidence="5">PCU 266</strain>
    </source>
</reference>
<protein>
    <submittedName>
        <fullName evidence="4">Hotdog fold thioesterase</fullName>
    </submittedName>
</protein>
<evidence type="ECO:0000256" key="2">
    <source>
        <dbReference type="ARBA" id="ARBA00022801"/>
    </source>
</evidence>
<organism evidence="4 5">
    <name type="scientific">Streptomyces amakusaensis</name>
    <dbReference type="NCBI Taxonomy" id="67271"/>
    <lineage>
        <taxon>Bacteria</taxon>
        <taxon>Bacillati</taxon>
        <taxon>Actinomycetota</taxon>
        <taxon>Actinomycetes</taxon>
        <taxon>Kitasatosporales</taxon>
        <taxon>Streptomycetaceae</taxon>
        <taxon>Streptomyces</taxon>
    </lineage>
</organism>
<evidence type="ECO:0000313" key="4">
    <source>
        <dbReference type="EMBL" id="MFC5150338.1"/>
    </source>
</evidence>
<keyword evidence="2" id="KW-0378">Hydrolase</keyword>
<dbReference type="NCBIfam" id="TIGR00369">
    <property type="entry name" value="unchar_dom_1"/>
    <property type="match status" value="1"/>
</dbReference>
<name>A0ABW0A9B7_9ACTN</name>
<dbReference type="Gene3D" id="3.10.129.10">
    <property type="entry name" value="Hotdog Thioesterase"/>
    <property type="match status" value="1"/>
</dbReference>